<dbReference type="InterPro" id="IPR036615">
    <property type="entry name" value="Mur_ligase_C_dom_sf"/>
</dbReference>
<proteinExistence type="inferred from homology"/>
<dbReference type="KEGG" id="dte:Dester_0966"/>
<dbReference type="GO" id="GO:0047480">
    <property type="term" value="F:UDP-N-acetylmuramoyl-tripeptide-D-alanyl-D-alanine ligase activity"/>
    <property type="evidence" value="ECO:0007669"/>
    <property type="project" value="UniProtKB-UniRule"/>
</dbReference>
<keyword evidence="2 10" id="KW-0436">Ligase</keyword>
<dbReference type="HAMAP" id="MF_02019">
    <property type="entry name" value="MurF"/>
    <property type="match status" value="1"/>
</dbReference>
<keyword evidence="5 10" id="KW-0067">ATP-binding</keyword>
<evidence type="ECO:0000256" key="6">
    <source>
        <dbReference type="ARBA" id="ARBA00022960"/>
    </source>
</evidence>
<evidence type="ECO:0000259" key="12">
    <source>
        <dbReference type="Pfam" id="PF02875"/>
    </source>
</evidence>
<dbReference type="GO" id="GO:0005524">
    <property type="term" value="F:ATP binding"/>
    <property type="evidence" value="ECO:0007669"/>
    <property type="project" value="UniProtKB-UniRule"/>
</dbReference>
<keyword evidence="4 10" id="KW-0547">Nucleotide-binding</keyword>
<dbReference type="AlphaFoldDB" id="F0S433"/>
<sequence length="435" mass="48852">MRAEEVAKIVKGKLIGNGKVNSIEFDSRNVKKGSLFVPLRGNRDGHQFIKDAFQNGASGTLSERTLPIPEGKFLIEVKNTFEAFKLLGKWKRGNFNGTTIAITGSVGKTTTKELLTHVFSKFFKTYRNVKSFNNILGLTYTLSNLPLDTELYIQELGTNRQGEIPELVEIVKPEISVVTAVEKAHTAGFKDISDIVKEKLSITEGAILSIVPIQFKEFSKSKETITFGREGDIKLLDVQLFPNKTEFLIESFGRRLQFFSPIPGLGVVNSTLIAVGLAEVFKVNIEKVSELIRTFTPPEMRLTVEQLNKVILIDDSYNANPKSMENAIKVLSLQELPKVAIIGEMLELGEESKKEHEKIGELLNHAKVETLIAYGKETESTFKVFKGKKSYFTSQEELIKFIKTFHFQGKAVLVKGSRGNRLEKIARIIRERYKS</sequence>
<reference evidence="15" key="2">
    <citation type="submission" date="2011-02" db="EMBL/GenBank/DDBJ databases">
        <title>The complete genome of Desulfurobacterium thermolithotrophum DSM 11699.</title>
        <authorList>
            <consortium name="US DOE Joint Genome Institute (JGI-PGF)"/>
            <person name="Lucas S."/>
            <person name="Copeland A."/>
            <person name="Lapidus A."/>
            <person name="Bruce D."/>
            <person name="Goodwin L."/>
            <person name="Pitluck S."/>
            <person name="Kyrpides N."/>
            <person name="Mavromatis K."/>
            <person name="Pagani I."/>
            <person name="Ivanova N."/>
            <person name="Mikhailova N."/>
            <person name="Daligault H."/>
            <person name="Detter J.C."/>
            <person name="Tapia R."/>
            <person name="Han C."/>
            <person name="Land M."/>
            <person name="Hauser L."/>
            <person name="Markowitz V."/>
            <person name="Cheng J.-F."/>
            <person name="Hugenholtz P."/>
            <person name="Woyke T."/>
            <person name="Wu D."/>
            <person name="Spring S."/>
            <person name="Brambilla E."/>
            <person name="Klenk H.-P."/>
            <person name="Eisen J.A."/>
        </authorList>
    </citation>
    <scope>NUCLEOTIDE SEQUENCE [LARGE SCALE GENOMIC DNA]</scope>
    <source>
        <strain evidence="15">DSM 11699 / BSA</strain>
    </source>
</reference>
<dbReference type="eggNOG" id="COG0770">
    <property type="taxonomic scope" value="Bacteria"/>
</dbReference>
<dbReference type="FunCoup" id="F0S433">
    <property type="interactions" value="346"/>
</dbReference>
<dbReference type="Pfam" id="PF08245">
    <property type="entry name" value="Mur_ligase_M"/>
    <property type="match status" value="1"/>
</dbReference>
<reference evidence="14 15" key="1">
    <citation type="journal article" date="2011" name="Stand. Genomic Sci.">
        <title>Complete genome sequence of the thermophilic sulfur-reducer Desulfurobacterium thermolithotrophum type strain (BSA(T)) from a deep-sea hydrothermal vent.</title>
        <authorList>
            <person name="Goker M."/>
            <person name="Daligault H."/>
            <person name="Mwirichia R."/>
            <person name="Lapidus A."/>
            <person name="Lucas S."/>
            <person name="Deshpande S."/>
            <person name="Pagani I."/>
            <person name="Tapia R."/>
            <person name="Cheng J.F."/>
            <person name="Goodwin L."/>
            <person name="Pitluck S."/>
            <person name="Liolios K."/>
            <person name="Ivanova N."/>
            <person name="Mavromatis K."/>
            <person name="Mikhailova N."/>
            <person name="Pati A."/>
            <person name="Chen A."/>
            <person name="Palaniappan K."/>
            <person name="Han C."/>
            <person name="Land M."/>
            <person name="Hauser L."/>
            <person name="Pan C."/>
            <person name="Brambilla E.M."/>
            <person name="Rohde M."/>
            <person name="Spring S."/>
            <person name="Sikorski J."/>
            <person name="Wirth R."/>
            <person name="Detter J.C."/>
            <person name="Woyke T."/>
            <person name="Bristow J."/>
            <person name="Eisen J.A."/>
            <person name="Markowitz V."/>
            <person name="Hugenholtz P."/>
            <person name="Kyrpides N.C."/>
            <person name="Klenk H.P."/>
        </authorList>
    </citation>
    <scope>NUCLEOTIDE SEQUENCE [LARGE SCALE GENOMIC DNA]</scope>
    <source>
        <strain evidence="15">DSM 11699 / BSA</strain>
    </source>
</reference>
<keyword evidence="1 10" id="KW-0963">Cytoplasm</keyword>
<dbReference type="NCBIfam" id="TIGR01143">
    <property type="entry name" value="murF"/>
    <property type="match status" value="1"/>
</dbReference>
<keyword evidence="9 10" id="KW-0961">Cell wall biogenesis/degradation</keyword>
<dbReference type="PANTHER" id="PTHR43024:SF1">
    <property type="entry name" value="UDP-N-ACETYLMURAMOYL-TRIPEPTIDE--D-ALANYL-D-ALANINE LIGASE"/>
    <property type="match status" value="1"/>
</dbReference>
<evidence type="ECO:0000256" key="10">
    <source>
        <dbReference type="HAMAP-Rule" id="MF_02019"/>
    </source>
</evidence>
<keyword evidence="6 10" id="KW-0133">Cell shape</keyword>
<dbReference type="InterPro" id="IPR051046">
    <property type="entry name" value="MurCDEF_CellWall_CoF430Synth"/>
</dbReference>
<dbReference type="InterPro" id="IPR036565">
    <property type="entry name" value="Mur-like_cat_sf"/>
</dbReference>
<protein>
    <recommendedName>
        <fullName evidence="10 11">UDP-N-acetylmuramoyl-tripeptide--D-alanyl-D-alanine ligase</fullName>
        <ecNumber evidence="10 11">6.3.2.10</ecNumber>
    </recommendedName>
    <alternativeName>
        <fullName evidence="10">D-alanyl-D-alanine-adding enzyme</fullName>
    </alternativeName>
</protein>
<dbReference type="PANTHER" id="PTHR43024">
    <property type="entry name" value="UDP-N-ACETYLMURAMOYL-TRIPEPTIDE--D-ALANYL-D-ALANINE LIGASE"/>
    <property type="match status" value="1"/>
</dbReference>
<dbReference type="GO" id="GO:0009252">
    <property type="term" value="P:peptidoglycan biosynthetic process"/>
    <property type="evidence" value="ECO:0007669"/>
    <property type="project" value="UniProtKB-UniRule"/>
</dbReference>
<comment type="subcellular location">
    <subcellularLocation>
        <location evidence="10 11">Cytoplasm</location>
    </subcellularLocation>
</comment>
<organism evidence="14 15">
    <name type="scientific">Desulfurobacterium thermolithotrophum (strain DSM 11699 / BSA)</name>
    <dbReference type="NCBI Taxonomy" id="868864"/>
    <lineage>
        <taxon>Bacteria</taxon>
        <taxon>Pseudomonadati</taxon>
        <taxon>Aquificota</taxon>
        <taxon>Aquificia</taxon>
        <taxon>Desulfurobacteriales</taxon>
        <taxon>Desulfurobacteriaceae</taxon>
        <taxon>Desulfurobacterium</taxon>
    </lineage>
</organism>
<evidence type="ECO:0000256" key="4">
    <source>
        <dbReference type="ARBA" id="ARBA00022741"/>
    </source>
</evidence>
<dbReference type="SUPFAM" id="SSF53244">
    <property type="entry name" value="MurD-like peptide ligases, peptide-binding domain"/>
    <property type="match status" value="1"/>
</dbReference>
<dbReference type="SUPFAM" id="SSF53623">
    <property type="entry name" value="MurD-like peptide ligases, catalytic domain"/>
    <property type="match status" value="1"/>
</dbReference>
<dbReference type="InterPro" id="IPR035911">
    <property type="entry name" value="MurE/MurF_N"/>
</dbReference>
<dbReference type="Gene3D" id="3.40.1390.10">
    <property type="entry name" value="MurE/MurF, N-terminal domain"/>
    <property type="match status" value="1"/>
</dbReference>
<feature type="binding site" evidence="10">
    <location>
        <begin position="104"/>
        <end position="110"/>
    </location>
    <ligand>
        <name>ATP</name>
        <dbReference type="ChEBI" id="CHEBI:30616"/>
    </ligand>
</feature>
<gene>
    <name evidence="10" type="primary">murF</name>
    <name evidence="14" type="ordered locus">Dester_0966</name>
</gene>
<dbReference type="HOGENOM" id="CLU_031507_1_2_0"/>
<accession>F0S433</accession>
<evidence type="ECO:0000256" key="7">
    <source>
        <dbReference type="ARBA" id="ARBA00022984"/>
    </source>
</evidence>
<comment type="function">
    <text evidence="10 11">Involved in cell wall formation. Catalyzes the final step in the synthesis of UDP-N-acetylmuramoyl-pentapeptide, the precursor of murein.</text>
</comment>
<keyword evidence="7 10" id="KW-0573">Peptidoglycan synthesis</keyword>
<keyword evidence="8 10" id="KW-0131">Cell cycle</keyword>
<dbReference type="Gene3D" id="3.40.1190.10">
    <property type="entry name" value="Mur-like, catalytic domain"/>
    <property type="match status" value="1"/>
</dbReference>
<name>F0S433_DESTD</name>
<dbReference type="OrthoDB" id="9801978at2"/>
<dbReference type="InParanoid" id="F0S433"/>
<dbReference type="GO" id="GO:0005737">
    <property type="term" value="C:cytoplasm"/>
    <property type="evidence" value="ECO:0007669"/>
    <property type="project" value="UniProtKB-SubCell"/>
</dbReference>
<evidence type="ECO:0000313" key="14">
    <source>
        <dbReference type="EMBL" id="ADY73605.1"/>
    </source>
</evidence>
<dbReference type="InterPro" id="IPR013221">
    <property type="entry name" value="Mur_ligase_cen"/>
</dbReference>
<evidence type="ECO:0000256" key="9">
    <source>
        <dbReference type="ARBA" id="ARBA00023316"/>
    </source>
</evidence>
<evidence type="ECO:0000259" key="13">
    <source>
        <dbReference type="Pfam" id="PF08245"/>
    </source>
</evidence>
<dbReference type="Proteomes" id="UP000007102">
    <property type="component" value="Chromosome"/>
</dbReference>
<evidence type="ECO:0000256" key="3">
    <source>
        <dbReference type="ARBA" id="ARBA00022618"/>
    </source>
</evidence>
<dbReference type="UniPathway" id="UPA00219"/>
<dbReference type="EC" id="6.3.2.10" evidence="10 11"/>
<dbReference type="SUPFAM" id="SSF63418">
    <property type="entry name" value="MurE/MurF N-terminal domain"/>
    <property type="match status" value="1"/>
</dbReference>
<comment type="similarity">
    <text evidence="10">Belongs to the MurCDEF family. MurF subfamily.</text>
</comment>
<evidence type="ECO:0000256" key="5">
    <source>
        <dbReference type="ARBA" id="ARBA00022840"/>
    </source>
</evidence>
<evidence type="ECO:0000256" key="1">
    <source>
        <dbReference type="ARBA" id="ARBA00022490"/>
    </source>
</evidence>
<feature type="domain" description="Mur ligase C-terminal" evidence="12">
    <location>
        <begin position="301"/>
        <end position="418"/>
    </location>
</feature>
<dbReference type="GO" id="GO:0071555">
    <property type="term" value="P:cell wall organization"/>
    <property type="evidence" value="ECO:0007669"/>
    <property type="project" value="UniProtKB-KW"/>
</dbReference>
<keyword evidence="3 10" id="KW-0132">Cell division</keyword>
<dbReference type="Pfam" id="PF02875">
    <property type="entry name" value="Mur_ligase_C"/>
    <property type="match status" value="1"/>
</dbReference>
<feature type="domain" description="Mur ligase central" evidence="13">
    <location>
        <begin position="102"/>
        <end position="277"/>
    </location>
</feature>
<keyword evidence="15" id="KW-1185">Reference proteome</keyword>
<evidence type="ECO:0000256" key="8">
    <source>
        <dbReference type="ARBA" id="ARBA00023306"/>
    </source>
</evidence>
<dbReference type="GO" id="GO:0008360">
    <property type="term" value="P:regulation of cell shape"/>
    <property type="evidence" value="ECO:0007669"/>
    <property type="project" value="UniProtKB-KW"/>
</dbReference>
<dbReference type="InterPro" id="IPR004101">
    <property type="entry name" value="Mur_ligase_C"/>
</dbReference>
<dbReference type="InterPro" id="IPR005863">
    <property type="entry name" value="UDP-N-AcMur_synth"/>
</dbReference>
<dbReference type="RefSeq" id="WP_013638557.1">
    <property type="nucleotide sequence ID" value="NC_015185.1"/>
</dbReference>
<dbReference type="GO" id="GO:0051301">
    <property type="term" value="P:cell division"/>
    <property type="evidence" value="ECO:0007669"/>
    <property type="project" value="UniProtKB-KW"/>
</dbReference>
<dbReference type="Gene3D" id="3.90.190.20">
    <property type="entry name" value="Mur ligase, C-terminal domain"/>
    <property type="match status" value="1"/>
</dbReference>
<comment type="pathway">
    <text evidence="10 11">Cell wall biogenesis; peptidoglycan biosynthesis.</text>
</comment>
<evidence type="ECO:0000256" key="2">
    <source>
        <dbReference type="ARBA" id="ARBA00022598"/>
    </source>
</evidence>
<evidence type="ECO:0000256" key="11">
    <source>
        <dbReference type="RuleBase" id="RU004136"/>
    </source>
</evidence>
<dbReference type="GO" id="GO:0008766">
    <property type="term" value="F:UDP-N-acetylmuramoylalanyl-D-glutamyl-2,6-diaminopimelate-D-alanyl-D-alanine ligase activity"/>
    <property type="evidence" value="ECO:0007669"/>
    <property type="project" value="RHEA"/>
</dbReference>
<evidence type="ECO:0000313" key="15">
    <source>
        <dbReference type="Proteomes" id="UP000007102"/>
    </source>
</evidence>
<dbReference type="STRING" id="868864.Dester_0966"/>
<comment type="catalytic activity">
    <reaction evidence="10 11">
        <text>D-alanyl-D-alanine + UDP-N-acetyl-alpha-D-muramoyl-L-alanyl-gamma-D-glutamyl-meso-2,6-diaminopimelate + ATP = UDP-N-acetyl-alpha-D-muramoyl-L-alanyl-gamma-D-glutamyl-meso-2,6-diaminopimeloyl-D-alanyl-D-alanine + ADP + phosphate + H(+)</text>
        <dbReference type="Rhea" id="RHEA:28374"/>
        <dbReference type="ChEBI" id="CHEBI:15378"/>
        <dbReference type="ChEBI" id="CHEBI:30616"/>
        <dbReference type="ChEBI" id="CHEBI:43474"/>
        <dbReference type="ChEBI" id="CHEBI:57822"/>
        <dbReference type="ChEBI" id="CHEBI:61386"/>
        <dbReference type="ChEBI" id="CHEBI:83905"/>
        <dbReference type="ChEBI" id="CHEBI:456216"/>
        <dbReference type="EC" id="6.3.2.10"/>
    </reaction>
</comment>
<dbReference type="EMBL" id="CP002543">
    <property type="protein sequence ID" value="ADY73605.1"/>
    <property type="molecule type" value="Genomic_DNA"/>
</dbReference>